<dbReference type="RefSeq" id="WP_012311423.1">
    <property type="nucleotide sequence ID" value="NC_010492.1"/>
</dbReference>
<sequence length="135" mass="14630">MTSAANSGDRKTQLHSKIENLNTQEIVIVDNVVTSIQAPAEHTVLKDSWLTAKEWAEAFLALLRVHHGLSREPLGTLQFEAAFNDASEAAGWTVTAAAGATNRFYDTVIVKDGARIVLRPVAEVDCSQSAERKLG</sequence>
<dbReference type="EMBL" id="EF495212">
    <property type="protein sequence ID" value="ABR67058.1"/>
    <property type="molecule type" value="Genomic_DNA"/>
</dbReference>
<proteinExistence type="predicted"/>
<name>A6YFP7_9MICC</name>
<protein>
    <submittedName>
        <fullName evidence="1">Type II site-specific deoxyribonuclease</fullName>
    </submittedName>
</protein>
<organism evidence="1">
    <name type="scientific">Arthrobacter sp. Chr15</name>
    <dbReference type="NCBI Taxonomy" id="447032"/>
    <lineage>
        <taxon>Bacteria</taxon>
        <taxon>Bacillati</taxon>
        <taxon>Actinomycetota</taxon>
        <taxon>Actinomycetes</taxon>
        <taxon>Micrococcales</taxon>
        <taxon>Micrococcaceae</taxon>
        <taxon>Arthrobacter</taxon>
    </lineage>
</organism>
<reference evidence="1" key="1">
    <citation type="journal article" date="2008" name="Plasmid">
        <title>Comparative analysis of eight Arthrobacter plasmids.</title>
        <authorList>
            <person name="Jerke K."/>
            <person name="Nakatsu C.H."/>
            <person name="Beasley F."/>
            <person name="Konopka A."/>
        </authorList>
    </citation>
    <scope>NUCLEOTIDE SEQUENCE</scope>
    <source>
        <strain evidence="1">Chr15</strain>
        <plasmid evidence="1">pChr15</plasmid>
    </source>
</reference>
<keyword evidence="1" id="KW-0614">Plasmid</keyword>
<dbReference type="AlphaFoldDB" id="A6YFP7"/>
<evidence type="ECO:0000313" key="1">
    <source>
        <dbReference type="EMBL" id="ABR67058.1"/>
    </source>
</evidence>
<geneLocation type="plasmid" evidence="1">
    <name>pChr15</name>
</geneLocation>
<accession>A6YFP7</accession>